<feature type="compositionally biased region" description="Polar residues" evidence="1">
    <location>
        <begin position="1129"/>
        <end position="1147"/>
    </location>
</feature>
<dbReference type="Proteomes" id="UP000033140">
    <property type="component" value="Unassembled WGS sequence"/>
</dbReference>
<gene>
    <name evidence="5" type="ORF">G7K_3672-t1</name>
</gene>
<keyword evidence="2" id="KW-0472">Membrane</keyword>
<evidence type="ECO:0000259" key="4">
    <source>
        <dbReference type="Pfam" id="PF23317"/>
    </source>
</evidence>
<feature type="region of interest" description="Disordered" evidence="1">
    <location>
        <begin position="1129"/>
        <end position="1149"/>
    </location>
</feature>
<keyword evidence="2" id="KW-1133">Transmembrane helix</keyword>
<feature type="transmembrane region" description="Helical" evidence="2">
    <location>
        <begin position="358"/>
        <end position="378"/>
    </location>
</feature>
<feature type="region of interest" description="Disordered" evidence="1">
    <location>
        <begin position="890"/>
        <end position="947"/>
    </location>
</feature>
<accession>A0A0E9NI85</accession>
<feature type="transmembrane region" description="Helical" evidence="2">
    <location>
        <begin position="454"/>
        <end position="472"/>
    </location>
</feature>
<reference evidence="5 6" key="3">
    <citation type="journal article" date="2015" name="Genome Announc.">
        <title>Draft Genome Sequence of the Archiascomycetous Yeast Saitoella complicata.</title>
        <authorList>
            <person name="Yamauchi K."/>
            <person name="Kondo S."/>
            <person name="Hamamoto M."/>
            <person name="Takahashi Y."/>
            <person name="Ogura Y."/>
            <person name="Hayashi T."/>
            <person name="Nishida H."/>
        </authorList>
    </citation>
    <scope>NUCLEOTIDE SEQUENCE [LARGE SCALE GENOMIC DNA]</scope>
    <source>
        <strain evidence="5 6">NRRL Y-17804</strain>
    </source>
</reference>
<evidence type="ECO:0000313" key="5">
    <source>
        <dbReference type="EMBL" id="GAO49523.1"/>
    </source>
</evidence>
<feature type="transmembrane region" description="Helical" evidence="2">
    <location>
        <begin position="422"/>
        <end position="442"/>
    </location>
</feature>
<sequence length="1174" mass="132710">MRSRAEKISPRTARCLSQFYRRYKKRKEDPQSFPKCLSTQFNAFPNPVIQCMYASQRPCSRFLHTVNKPLRQGNIDRGRGHTSIEGADNQACEVGHTRQQMESAPLSPTPSLLRRRFGSPVGEDVDVYGEEPMLSPTTAGTEVDPLLTSSSLDQIPVYALTHSIRQEIIAAIDTSLTWDQLRSPQINQFLVRPILQRCQDRCSRAIVFALLINKAQFEEEAVRTEVKSGVLGTRGRVCELVAIKILKTFRPRELIDILTFDFYPLQGHVATTSFAPVQRFSALEIAIRGEAKQFLSTPLVVQVLREIWAGNLVFHSHTDRTSTLNNSSWYYRKVAAVYDMREASLFKLSRLRVPKYRFLMQTASFACMLGLYIAVLWQRSLETSTLEWVMIAWSLGFMLDEVVGISEVWTAGSLYLLQMWNLFDLCILALFVAFLSLRLYGLHQGDPDHKIAETAYDLLATNAIFLFPRLFNALDHVKYFSRMLISFRRMAKNLVTSMLLIFMFYSGFWVAFSVYARDFNPPKTVAFQLMQIFFGFQLPAWQTIGNYHMLGKVVLLIFVATSNFLVVTIFVSVLSNTFSSVYHNADEEHQFLFAVNTTSSVKSEAVFIYQSPLNLLEWSIRPLALFMSRYRFIRMNRLLIKVTHFPILLTIYLNERFYLRPQAFDLKDLMLSRTRSIETLTNGFEESQQRARRGLGNRQSRVFSGMSKVVGRLRKGSMGGVQEREDLLREVFRKNDKNVNSILVGPNGPSTYIGPRASLLFREPLSPPVEGHGRNRSYFGGPARRPQSQARESMEIRQPSNSDTISSSVPASDTDGQVDSDMEDEQLDVHTPLQPSYMASSPFPNGWNHRKRDSAATIRRIVPLANNNTESMVFVGEPRDRVVSTTSVRFAEGENKQRRPQHTHAATDSLLPTSAVTAADSVEQSERRSSAPDVSVFLQEPRPTDNTVPRSVVVDEWKAMDARMDRLEALMGAVAEELRLLRLERGVDKARVGPNSIPVRSYIKDHSIVLVQIPRCSRTSPNRRVDVPDPSVHTYTPGSPDSYSGLATLGTSVLGCNCRFESSKPTSAAPPPCACDHVKPFTNISLSRRLRKPLLTLCNTIKQVTNPAYNPIWLASRHELASVLVLSRGSPTQGPHSDLSQKTTPVPTASAVEQLVQLWSRRRRKVPPPRSEPA</sequence>
<evidence type="ECO:0000259" key="3">
    <source>
        <dbReference type="Pfam" id="PF23190"/>
    </source>
</evidence>
<dbReference type="PANTHER" id="PTHR35859:SF4">
    <property type="entry name" value="MEMBRANE CHANNEL PROTEIN, PUTATIVE (AFU_ORTHOLOGUE AFUA_6G11300)-RELATED"/>
    <property type="match status" value="1"/>
</dbReference>
<proteinExistence type="predicted"/>
<feature type="domain" description="Calcium channel YVC1-like C-terminal transmembrane" evidence="4">
    <location>
        <begin position="364"/>
        <end position="669"/>
    </location>
</feature>
<comment type="caution">
    <text evidence="5">The sequence shown here is derived from an EMBL/GenBank/DDBJ whole genome shotgun (WGS) entry which is preliminary data.</text>
</comment>
<dbReference type="PANTHER" id="PTHR35859">
    <property type="entry name" value="NONSELECTIVE CATION CHANNEL PROTEIN"/>
    <property type="match status" value="1"/>
</dbReference>
<dbReference type="InterPro" id="IPR056337">
    <property type="entry name" value="LHD_YVC1"/>
</dbReference>
<reference evidence="5 6" key="1">
    <citation type="journal article" date="2011" name="J. Gen. Appl. Microbiol.">
        <title>Draft genome sequencing of the enigmatic yeast Saitoella complicata.</title>
        <authorList>
            <person name="Nishida H."/>
            <person name="Hamamoto M."/>
            <person name="Sugiyama J."/>
        </authorList>
    </citation>
    <scope>NUCLEOTIDE SEQUENCE [LARGE SCALE GENOMIC DNA]</scope>
    <source>
        <strain evidence="5 6">NRRL Y-17804</strain>
    </source>
</reference>
<feature type="compositionally biased region" description="Polar residues" evidence="1">
    <location>
        <begin position="904"/>
        <end position="916"/>
    </location>
</feature>
<evidence type="ECO:0000256" key="1">
    <source>
        <dbReference type="SAM" id="MobiDB-lite"/>
    </source>
</evidence>
<reference evidence="5 6" key="2">
    <citation type="journal article" date="2014" name="J. Gen. Appl. Microbiol.">
        <title>The early diverging ascomycetous budding yeast Saitoella complicata has three histone deacetylases belonging to the Clr6, Hos2, and Rpd3 lineages.</title>
        <authorList>
            <person name="Nishida H."/>
            <person name="Matsumoto T."/>
            <person name="Kondo S."/>
            <person name="Hamamoto M."/>
            <person name="Yoshikawa H."/>
        </authorList>
    </citation>
    <scope>NUCLEOTIDE SEQUENCE [LARGE SCALE GENOMIC DNA]</scope>
    <source>
        <strain evidence="5 6">NRRL Y-17804</strain>
    </source>
</reference>
<organism evidence="5 6">
    <name type="scientific">Saitoella complicata (strain BCRC 22490 / CBS 7301 / JCM 7358 / NBRC 10748 / NRRL Y-17804)</name>
    <dbReference type="NCBI Taxonomy" id="698492"/>
    <lineage>
        <taxon>Eukaryota</taxon>
        <taxon>Fungi</taxon>
        <taxon>Dikarya</taxon>
        <taxon>Ascomycota</taxon>
        <taxon>Taphrinomycotina</taxon>
        <taxon>Taphrinomycotina incertae sedis</taxon>
        <taxon>Saitoella</taxon>
    </lineage>
</organism>
<protein>
    <submittedName>
        <fullName evidence="5">Uncharacterized protein</fullName>
    </submittedName>
</protein>
<keyword evidence="6" id="KW-1185">Reference proteome</keyword>
<dbReference type="Pfam" id="PF23190">
    <property type="entry name" value="LHD_TRPY1"/>
    <property type="match status" value="1"/>
</dbReference>
<feature type="compositionally biased region" description="Polar residues" evidence="1">
    <location>
        <begin position="798"/>
        <end position="815"/>
    </location>
</feature>
<keyword evidence="2" id="KW-0812">Transmembrane</keyword>
<evidence type="ECO:0000313" key="6">
    <source>
        <dbReference type="Proteomes" id="UP000033140"/>
    </source>
</evidence>
<feature type="domain" description="YVC1 N-terminal linker helical" evidence="3">
    <location>
        <begin position="158"/>
        <end position="318"/>
    </location>
</feature>
<name>A0A0E9NI85_SAICN</name>
<feature type="transmembrane region" description="Helical" evidence="2">
    <location>
        <begin position="553"/>
        <end position="574"/>
    </location>
</feature>
<dbReference type="InterPro" id="IPR056336">
    <property type="entry name" value="YVC1_C"/>
</dbReference>
<dbReference type="AlphaFoldDB" id="A0A0E9NI85"/>
<evidence type="ECO:0000256" key="2">
    <source>
        <dbReference type="SAM" id="Phobius"/>
    </source>
</evidence>
<feature type="region of interest" description="Disordered" evidence="1">
    <location>
        <begin position="764"/>
        <end position="824"/>
    </location>
</feature>
<dbReference type="EMBL" id="BACD03000023">
    <property type="protein sequence ID" value="GAO49523.1"/>
    <property type="molecule type" value="Genomic_DNA"/>
</dbReference>
<dbReference type="Pfam" id="PF23317">
    <property type="entry name" value="YVC1_C"/>
    <property type="match status" value="1"/>
</dbReference>
<dbReference type="STRING" id="698492.A0A0E9NI85"/>
<dbReference type="InterPro" id="IPR052971">
    <property type="entry name" value="TRP_calcium_channel"/>
</dbReference>
<feature type="transmembrane region" description="Helical" evidence="2">
    <location>
        <begin position="493"/>
        <end position="512"/>
    </location>
</feature>